<proteinExistence type="inferred from homology"/>
<dbReference type="InterPro" id="IPR040921">
    <property type="entry name" value="Peptidase_S66C"/>
</dbReference>
<protein>
    <submittedName>
        <fullName evidence="9">Peptidase U61 LD-carboxypeptidase A</fullName>
    </submittedName>
</protein>
<name>A0A510JG50_9FUSO</name>
<feature type="active site" description="Nucleophile" evidence="6">
    <location>
        <position position="110"/>
    </location>
</feature>
<dbReference type="Proteomes" id="UP000321892">
    <property type="component" value="Chromosome"/>
</dbReference>
<dbReference type="KEGG" id="lhf:JCM16775_0925"/>
<accession>A0A510JG50</accession>
<dbReference type="InterPro" id="IPR040449">
    <property type="entry name" value="Peptidase_S66_N"/>
</dbReference>
<dbReference type="Gene3D" id="3.40.50.10740">
    <property type="entry name" value="Class I glutamine amidotransferase-like"/>
    <property type="match status" value="1"/>
</dbReference>
<dbReference type="CDD" id="cd07025">
    <property type="entry name" value="Peptidase_S66"/>
    <property type="match status" value="1"/>
</dbReference>
<dbReference type="Pfam" id="PF17676">
    <property type="entry name" value="Peptidase_S66C"/>
    <property type="match status" value="1"/>
</dbReference>
<dbReference type="SUPFAM" id="SSF52317">
    <property type="entry name" value="Class I glutamine amidotransferase-like"/>
    <property type="match status" value="1"/>
</dbReference>
<evidence type="ECO:0000256" key="3">
    <source>
        <dbReference type="ARBA" id="ARBA00022670"/>
    </source>
</evidence>
<keyword evidence="3" id="KW-0645">Protease</keyword>
<feature type="domain" description="LD-carboxypeptidase C-terminal" evidence="8">
    <location>
        <begin position="191"/>
        <end position="307"/>
    </location>
</feature>
<dbReference type="InterPro" id="IPR027478">
    <property type="entry name" value="LdcA_N"/>
</dbReference>
<feature type="active site" description="Charge relay system" evidence="6">
    <location>
        <position position="222"/>
    </location>
</feature>
<reference evidence="9 10" key="1">
    <citation type="submission" date="2019-07" db="EMBL/GenBank/DDBJ databases">
        <title>Complete Genome Sequence of Leptotrichia hofstadii Strain JCM16775.</title>
        <authorList>
            <person name="Watanabe S."/>
            <person name="Cui L."/>
        </authorList>
    </citation>
    <scope>NUCLEOTIDE SEQUENCE [LARGE SCALE GENOMIC DNA]</scope>
    <source>
        <strain evidence="9 10">JCM16775</strain>
    </source>
</reference>
<dbReference type="PANTHER" id="PTHR30237:SF2">
    <property type="entry name" value="MUREIN TETRAPEPTIDE CARBOXYPEPTIDASE"/>
    <property type="match status" value="1"/>
</dbReference>
<dbReference type="SUPFAM" id="SSF141986">
    <property type="entry name" value="LD-carboxypeptidase A C-terminal domain-like"/>
    <property type="match status" value="1"/>
</dbReference>
<dbReference type="InterPro" id="IPR003507">
    <property type="entry name" value="S66_fam"/>
</dbReference>
<evidence type="ECO:0000256" key="4">
    <source>
        <dbReference type="ARBA" id="ARBA00022801"/>
    </source>
</evidence>
<dbReference type="Gene3D" id="3.50.30.60">
    <property type="entry name" value="LD-carboxypeptidase A C-terminal domain-like"/>
    <property type="match status" value="1"/>
</dbReference>
<evidence type="ECO:0000259" key="8">
    <source>
        <dbReference type="Pfam" id="PF17676"/>
    </source>
</evidence>
<comment type="similarity">
    <text evidence="1">Belongs to the peptidase S66 family.</text>
</comment>
<feature type="active site" description="Charge relay system" evidence="6">
    <location>
        <position position="291"/>
    </location>
</feature>
<keyword evidence="10" id="KW-1185">Reference proteome</keyword>
<evidence type="ECO:0000256" key="1">
    <source>
        <dbReference type="ARBA" id="ARBA00010233"/>
    </source>
</evidence>
<dbReference type="OrthoDB" id="9807329at2"/>
<dbReference type="GO" id="GO:0004180">
    <property type="term" value="F:carboxypeptidase activity"/>
    <property type="evidence" value="ECO:0007669"/>
    <property type="project" value="UniProtKB-KW"/>
</dbReference>
<dbReference type="InterPro" id="IPR027461">
    <property type="entry name" value="Carboxypeptidase_A_C_sf"/>
</dbReference>
<evidence type="ECO:0000259" key="7">
    <source>
        <dbReference type="Pfam" id="PF02016"/>
    </source>
</evidence>
<dbReference type="GO" id="GO:0008236">
    <property type="term" value="F:serine-type peptidase activity"/>
    <property type="evidence" value="ECO:0007669"/>
    <property type="project" value="UniProtKB-KW"/>
</dbReference>
<keyword evidence="5" id="KW-0720">Serine protease</keyword>
<dbReference type="EMBL" id="AP019823">
    <property type="protein sequence ID" value="BBM38217.1"/>
    <property type="molecule type" value="Genomic_DNA"/>
</dbReference>
<keyword evidence="2 9" id="KW-0121">Carboxypeptidase</keyword>
<evidence type="ECO:0000256" key="6">
    <source>
        <dbReference type="PIRSR" id="PIRSR028757-1"/>
    </source>
</evidence>
<organism evidence="9 10">
    <name type="scientific">Leptotrichia hofstadii</name>
    <dbReference type="NCBI Taxonomy" id="157688"/>
    <lineage>
        <taxon>Bacteria</taxon>
        <taxon>Fusobacteriati</taxon>
        <taxon>Fusobacteriota</taxon>
        <taxon>Fusobacteriia</taxon>
        <taxon>Fusobacteriales</taxon>
        <taxon>Leptotrichiaceae</taxon>
        <taxon>Leptotrichia</taxon>
    </lineage>
</organism>
<dbReference type="RefSeq" id="WP_026746627.1">
    <property type="nucleotide sequence ID" value="NZ_AP019823.1"/>
</dbReference>
<dbReference type="InterPro" id="IPR029062">
    <property type="entry name" value="Class_I_gatase-like"/>
</dbReference>
<evidence type="ECO:0000256" key="2">
    <source>
        <dbReference type="ARBA" id="ARBA00022645"/>
    </source>
</evidence>
<sequence>MYFPEPLKQGDKVFLVCTSSPIFSEDIEKCKETVKNLGFEPVLGESLFENIGGYMAGTPEIRAKDLHKAFSDDEIKGIFCVKGGFSASQLLNKLDYELIKKNPKVFVGYSDVTNLSIAFNQKCNLGVFHGPMVKSNMFNDFNEFTKKSFFNALDKKKGEKWLFKNPIDEKTGTEKETSLLYKKDFENKKINGKLTGGNLSIIVTTLGTDYEIDTKGKIFFIEEIEEEISRIDRMMTHLKYAGKFEDCNAVLLGNFAGCENTYGENYELMDFLKDFFKDYEKPVIYGLESGHEKPDLVTMPMGAKCTLKINENINEIYFEK</sequence>
<evidence type="ECO:0000313" key="10">
    <source>
        <dbReference type="Proteomes" id="UP000321892"/>
    </source>
</evidence>
<dbReference type="PIRSF" id="PIRSF028757">
    <property type="entry name" value="LD-carboxypeptidase"/>
    <property type="match status" value="1"/>
</dbReference>
<dbReference type="Pfam" id="PF02016">
    <property type="entry name" value="Peptidase_S66"/>
    <property type="match status" value="1"/>
</dbReference>
<dbReference type="GO" id="GO:0006508">
    <property type="term" value="P:proteolysis"/>
    <property type="evidence" value="ECO:0007669"/>
    <property type="project" value="UniProtKB-KW"/>
</dbReference>
<evidence type="ECO:0000313" key="9">
    <source>
        <dbReference type="EMBL" id="BBM38217.1"/>
    </source>
</evidence>
<keyword evidence="4" id="KW-0378">Hydrolase</keyword>
<gene>
    <name evidence="9" type="ORF">JCM16775_0925</name>
</gene>
<evidence type="ECO:0000256" key="5">
    <source>
        <dbReference type="ARBA" id="ARBA00022825"/>
    </source>
</evidence>
<dbReference type="AlphaFoldDB" id="A0A510JG50"/>
<feature type="domain" description="LD-carboxypeptidase N-terminal" evidence="7">
    <location>
        <begin position="14"/>
        <end position="130"/>
    </location>
</feature>
<dbReference type="PANTHER" id="PTHR30237">
    <property type="entry name" value="MURAMOYLTETRAPEPTIDE CARBOXYPEPTIDASE"/>
    <property type="match status" value="1"/>
</dbReference>